<keyword evidence="3" id="KW-0479">Metal-binding</keyword>
<reference evidence="9 10" key="1">
    <citation type="submission" date="2017-12" db="EMBL/GenBank/DDBJ databases">
        <title>Comparative genomics of Botrytis spp.</title>
        <authorList>
            <person name="Valero-Jimenez C.A."/>
            <person name="Tapia P."/>
            <person name="Veloso J."/>
            <person name="Silva-Moreno E."/>
            <person name="Staats M."/>
            <person name="Valdes J.H."/>
            <person name="Van Kan J.A.L."/>
        </authorList>
    </citation>
    <scope>NUCLEOTIDE SEQUENCE [LARGE SCALE GENOMIC DNA]</scope>
    <source>
        <strain evidence="9 10">MUCL435</strain>
    </source>
</reference>
<evidence type="ECO:0000256" key="8">
    <source>
        <dbReference type="RuleBase" id="RU361238"/>
    </source>
</evidence>
<dbReference type="AlphaFoldDB" id="A0A4S8QZ61"/>
<keyword evidence="2" id="KW-0719">Serine esterase</keyword>
<evidence type="ECO:0000256" key="5">
    <source>
        <dbReference type="ARBA" id="ARBA00022801"/>
    </source>
</evidence>
<keyword evidence="6" id="KW-0106">Calcium</keyword>
<dbReference type="PANTHER" id="PTHR33938:SF7">
    <property type="entry name" value="CARBOXYLIC ESTER HYDROLASE"/>
    <property type="match status" value="1"/>
</dbReference>
<dbReference type="InterPro" id="IPR029058">
    <property type="entry name" value="AB_hydrolase_fold"/>
</dbReference>
<dbReference type="InterPro" id="IPR011118">
    <property type="entry name" value="Tannase/feruloyl_esterase"/>
</dbReference>
<dbReference type="SUPFAM" id="SSF53474">
    <property type="entry name" value="alpha/beta-Hydrolases"/>
    <property type="match status" value="1"/>
</dbReference>
<dbReference type="EC" id="3.1.1.-" evidence="8"/>
<gene>
    <name evidence="9" type="ORF">BGAL_0194g00110</name>
</gene>
<keyword evidence="4 8" id="KW-0732">Signal</keyword>
<evidence type="ECO:0000256" key="1">
    <source>
        <dbReference type="ARBA" id="ARBA00006249"/>
    </source>
</evidence>
<keyword evidence="5 8" id="KW-0378">Hydrolase</keyword>
<accession>A0A4S8QZ61</accession>
<evidence type="ECO:0000313" key="9">
    <source>
        <dbReference type="EMBL" id="THV49452.1"/>
    </source>
</evidence>
<dbReference type="OrthoDB" id="3039123at2759"/>
<dbReference type="GO" id="GO:0030600">
    <property type="term" value="F:feruloyl esterase activity"/>
    <property type="evidence" value="ECO:0007669"/>
    <property type="project" value="UniProtKB-ARBA"/>
</dbReference>
<evidence type="ECO:0000256" key="7">
    <source>
        <dbReference type="ARBA" id="ARBA00023157"/>
    </source>
</evidence>
<feature type="signal peptide" evidence="8">
    <location>
        <begin position="1"/>
        <end position="17"/>
    </location>
</feature>
<protein>
    <recommendedName>
        <fullName evidence="8">Carboxylic ester hydrolase</fullName>
        <ecNumber evidence="8">3.1.1.-</ecNumber>
    </recommendedName>
</protein>
<organism evidence="9 10">
    <name type="scientific">Botrytis galanthina</name>
    <dbReference type="NCBI Taxonomy" id="278940"/>
    <lineage>
        <taxon>Eukaryota</taxon>
        <taxon>Fungi</taxon>
        <taxon>Dikarya</taxon>
        <taxon>Ascomycota</taxon>
        <taxon>Pezizomycotina</taxon>
        <taxon>Leotiomycetes</taxon>
        <taxon>Helotiales</taxon>
        <taxon>Sclerotiniaceae</taxon>
        <taxon>Botrytis</taxon>
    </lineage>
</organism>
<name>A0A4S8QZ61_9HELO</name>
<evidence type="ECO:0000256" key="4">
    <source>
        <dbReference type="ARBA" id="ARBA00022729"/>
    </source>
</evidence>
<feature type="chain" id="PRO_5021038389" description="Carboxylic ester hydrolase" evidence="8">
    <location>
        <begin position="18"/>
        <end position="610"/>
    </location>
</feature>
<dbReference type="GO" id="GO:0046872">
    <property type="term" value="F:metal ion binding"/>
    <property type="evidence" value="ECO:0007669"/>
    <property type="project" value="UniProtKB-KW"/>
</dbReference>
<sequence>MRQSITLAAAGAATVQALSLADMCTVANVQAALPADGSIPNITMIASSVSASPVYNATLGGGMVKRDTTTYSYCNVTATYTHGSDSVIVWYGFPDPSTFENRFYVAGGGGYSLSSGVTGGLEYGAVTGCTDAGYDAFTNSLDVVVLNSDGTLNEQNIKMFSYEALGEMTAIGKAIIKTLYSIDKLYTYFSGCSDGGRQAMSQVQRYGDLYDGIAAGAPAFRQAQQQVLHLFSSVAEVVQNYFPTNCALDKIVNATIEACDPLDGRTDGVISRSDLCKINFNLTSIIGQSYACAAETSSSLGFGFSKRQAAGSSTTSSPAQNGTINEQDIAIAQTIYDGLFTSSGKRAYLSFQIGAELEDAVTEYDNTTGSYTYEIPGTGGVFVAKFLEQIDEDSITTLENVDYDTLFEWMEEGLAKYIDTLQTTMPDISAFKNNGAKLLHYHGESDPSVPAASSVHYYDSVRTTLYPSLGYNESVAKLDDFYRFFYIPGAAHCNTNSLQPGPWPNDVLATLISWVEDSEVPDRLNSTVTSGSYDGEVQLLCKWPTRPLWTSETAFDCVYDQASIDSWTYVFDAFNQSIRGFRQKVESPDGGDYLSLKRQKLTGHFHGVTF</sequence>
<dbReference type="Proteomes" id="UP000308671">
    <property type="component" value="Unassembled WGS sequence"/>
</dbReference>
<evidence type="ECO:0000256" key="2">
    <source>
        <dbReference type="ARBA" id="ARBA00022487"/>
    </source>
</evidence>
<proteinExistence type="inferred from homology"/>
<dbReference type="EMBL" id="PQXL01000194">
    <property type="protein sequence ID" value="THV49452.1"/>
    <property type="molecule type" value="Genomic_DNA"/>
</dbReference>
<evidence type="ECO:0000313" key="10">
    <source>
        <dbReference type="Proteomes" id="UP000308671"/>
    </source>
</evidence>
<dbReference type="Pfam" id="PF07519">
    <property type="entry name" value="Tannase"/>
    <property type="match status" value="1"/>
</dbReference>
<keyword evidence="7" id="KW-1015">Disulfide bond</keyword>
<evidence type="ECO:0000256" key="3">
    <source>
        <dbReference type="ARBA" id="ARBA00022723"/>
    </source>
</evidence>
<dbReference type="PANTHER" id="PTHR33938">
    <property type="entry name" value="FERULOYL ESTERASE B-RELATED"/>
    <property type="match status" value="1"/>
</dbReference>
<comment type="caution">
    <text evidence="9">The sequence shown here is derived from an EMBL/GenBank/DDBJ whole genome shotgun (WGS) entry which is preliminary data.</text>
</comment>
<evidence type="ECO:0000256" key="6">
    <source>
        <dbReference type="ARBA" id="ARBA00022837"/>
    </source>
</evidence>
<comment type="similarity">
    <text evidence="1 8">Belongs to the tannase family.</text>
</comment>
<keyword evidence="10" id="KW-1185">Reference proteome</keyword>